<reference evidence="2 3" key="1">
    <citation type="submission" date="2019-03" db="EMBL/GenBank/DDBJ databases">
        <title>Genomic Encyclopedia of Type Strains, Phase IV (KMG-IV): sequencing the most valuable type-strain genomes for metagenomic binning, comparative biology and taxonomic classification.</title>
        <authorList>
            <person name="Goeker M."/>
        </authorList>
    </citation>
    <scope>NUCLEOTIDE SEQUENCE [LARGE SCALE GENOMIC DNA]</scope>
    <source>
        <strain evidence="2 3">DSM 15969</strain>
    </source>
</reference>
<accession>A0A4R1PXC8</accession>
<evidence type="ECO:0000313" key="2">
    <source>
        <dbReference type="EMBL" id="TCL35051.1"/>
    </source>
</evidence>
<dbReference type="InterPro" id="IPR014717">
    <property type="entry name" value="Transl_elong_EF1B/ribsomal_bS6"/>
</dbReference>
<dbReference type="InterPro" id="IPR007445">
    <property type="entry name" value="PilO"/>
</dbReference>
<dbReference type="PANTHER" id="PTHR39555">
    <property type="entry name" value="FIMBRIAL ASSEMBLY PROTEIN PILO-LIKE PROTEIN-RELATED"/>
    <property type="match status" value="1"/>
</dbReference>
<dbReference type="GO" id="GO:0043683">
    <property type="term" value="P:type IV pilus assembly"/>
    <property type="evidence" value="ECO:0007669"/>
    <property type="project" value="InterPro"/>
</dbReference>
<gene>
    <name evidence="2" type="ORF">EV210_11468</name>
</gene>
<evidence type="ECO:0000256" key="1">
    <source>
        <dbReference type="SAM" id="Phobius"/>
    </source>
</evidence>
<dbReference type="PANTHER" id="PTHR39555:SF1">
    <property type="entry name" value="TYPE IV PILUS INNER MEMBRANE COMPONENT PILO"/>
    <property type="match status" value="1"/>
</dbReference>
<dbReference type="Pfam" id="PF04350">
    <property type="entry name" value="PilO"/>
    <property type="match status" value="1"/>
</dbReference>
<comment type="caution">
    <text evidence="2">The sequence shown here is derived from an EMBL/GenBank/DDBJ whole genome shotgun (WGS) entry which is preliminary data.</text>
</comment>
<dbReference type="GO" id="GO:0043107">
    <property type="term" value="P:type IV pilus-dependent motility"/>
    <property type="evidence" value="ECO:0007669"/>
    <property type="project" value="InterPro"/>
</dbReference>
<dbReference type="AlphaFoldDB" id="A0A4R1PXC8"/>
<name>A0A4R1PXC8_9FIRM</name>
<sequence length="188" mass="20852">MAVAGLLERHKVLVGSSVCLLVFYLLIAVFWIPQQEKIMALRTELSNVRQAVLAVESHGIAHPDGKQYLAELDKQLLLVDQLLPDKADIGTFIVETEKNARISGVQIIEIIPNQLNQKTEYHEISVTMTIKGSYFQMLDFFHRLEGMQRFSSVTAVAVQAKSGLIEGKITIQVYAYGLASVAAPGVQR</sequence>
<keyword evidence="3" id="KW-1185">Reference proteome</keyword>
<dbReference type="Proteomes" id="UP000295063">
    <property type="component" value="Unassembled WGS sequence"/>
</dbReference>
<keyword evidence="1" id="KW-0472">Membrane</keyword>
<keyword evidence="1" id="KW-0812">Transmembrane</keyword>
<keyword evidence="1" id="KW-1133">Transmembrane helix</keyword>
<protein>
    <submittedName>
        <fullName evidence="2">Tfp pilus assembly protein PilO</fullName>
    </submittedName>
</protein>
<dbReference type="OrthoDB" id="1680908at2"/>
<proteinExistence type="predicted"/>
<organism evidence="2 3">
    <name type="scientific">Anaerospora hongkongensis</name>
    <dbReference type="NCBI Taxonomy" id="244830"/>
    <lineage>
        <taxon>Bacteria</taxon>
        <taxon>Bacillati</taxon>
        <taxon>Bacillota</taxon>
        <taxon>Negativicutes</taxon>
        <taxon>Selenomonadales</taxon>
        <taxon>Sporomusaceae</taxon>
        <taxon>Anaerospora</taxon>
    </lineage>
</organism>
<dbReference type="Gene3D" id="3.30.70.60">
    <property type="match status" value="1"/>
</dbReference>
<feature type="transmembrane region" description="Helical" evidence="1">
    <location>
        <begin position="12"/>
        <end position="32"/>
    </location>
</feature>
<evidence type="ECO:0000313" key="3">
    <source>
        <dbReference type="Proteomes" id="UP000295063"/>
    </source>
</evidence>
<dbReference type="RefSeq" id="WP_132082762.1">
    <property type="nucleotide sequence ID" value="NZ_DAMAKO010000002.1"/>
</dbReference>
<dbReference type="EMBL" id="SLUI01000014">
    <property type="protein sequence ID" value="TCL35051.1"/>
    <property type="molecule type" value="Genomic_DNA"/>
</dbReference>